<evidence type="ECO:0000256" key="4">
    <source>
        <dbReference type="ARBA" id="ARBA00023172"/>
    </source>
</evidence>
<feature type="domain" description="Core-binding (CB)" evidence="6">
    <location>
        <begin position="97"/>
        <end position="178"/>
    </location>
</feature>
<dbReference type="PANTHER" id="PTHR30629">
    <property type="entry name" value="PROPHAGE INTEGRASE"/>
    <property type="match status" value="1"/>
</dbReference>
<dbReference type="CDD" id="cd00801">
    <property type="entry name" value="INT_P4_C"/>
    <property type="match status" value="1"/>
</dbReference>
<dbReference type="Pfam" id="PF22022">
    <property type="entry name" value="Phage_int_M"/>
    <property type="match status" value="1"/>
</dbReference>
<name>A0ABN1HXZ1_9SPHN</name>
<dbReference type="Proteomes" id="UP001500238">
    <property type="component" value="Unassembled WGS sequence"/>
</dbReference>
<protein>
    <submittedName>
        <fullName evidence="7">Tyrosine-type recombinase/integrase</fullName>
    </submittedName>
</protein>
<keyword evidence="2" id="KW-0229">DNA integration</keyword>
<evidence type="ECO:0000313" key="8">
    <source>
        <dbReference type="Proteomes" id="UP001500238"/>
    </source>
</evidence>
<dbReference type="InterPro" id="IPR038488">
    <property type="entry name" value="Integrase_DNA-bd_sf"/>
</dbReference>
<proteinExistence type="inferred from homology"/>
<dbReference type="InterPro" id="IPR010998">
    <property type="entry name" value="Integrase_recombinase_N"/>
</dbReference>
<comment type="caution">
    <text evidence="7">The sequence shown here is derived from an EMBL/GenBank/DDBJ whole genome shotgun (WGS) entry which is preliminary data.</text>
</comment>
<evidence type="ECO:0000256" key="5">
    <source>
        <dbReference type="PROSITE-ProRule" id="PRU01248"/>
    </source>
</evidence>
<dbReference type="SUPFAM" id="SSF56349">
    <property type="entry name" value="DNA breaking-rejoining enzymes"/>
    <property type="match status" value="1"/>
</dbReference>
<organism evidence="7 8">
    <name type="scientific">Sphingomonas insulae</name>
    <dbReference type="NCBI Taxonomy" id="424800"/>
    <lineage>
        <taxon>Bacteria</taxon>
        <taxon>Pseudomonadati</taxon>
        <taxon>Pseudomonadota</taxon>
        <taxon>Alphaproteobacteria</taxon>
        <taxon>Sphingomonadales</taxon>
        <taxon>Sphingomonadaceae</taxon>
        <taxon>Sphingomonas</taxon>
    </lineage>
</organism>
<evidence type="ECO:0000256" key="2">
    <source>
        <dbReference type="ARBA" id="ARBA00022908"/>
    </source>
</evidence>
<dbReference type="Gene3D" id="1.10.150.130">
    <property type="match status" value="1"/>
</dbReference>
<reference evidence="7 8" key="1">
    <citation type="journal article" date="2019" name="Int. J. Syst. Evol. Microbiol.">
        <title>The Global Catalogue of Microorganisms (GCM) 10K type strain sequencing project: providing services to taxonomists for standard genome sequencing and annotation.</title>
        <authorList>
            <consortium name="The Broad Institute Genomics Platform"/>
            <consortium name="The Broad Institute Genome Sequencing Center for Infectious Disease"/>
            <person name="Wu L."/>
            <person name="Ma J."/>
        </authorList>
    </citation>
    <scope>NUCLEOTIDE SEQUENCE [LARGE SCALE GENOMIC DNA]</scope>
    <source>
        <strain evidence="7 8">JCM 14603</strain>
    </source>
</reference>
<dbReference type="Pfam" id="PF13356">
    <property type="entry name" value="Arm-DNA-bind_3"/>
    <property type="match status" value="1"/>
</dbReference>
<evidence type="ECO:0000256" key="3">
    <source>
        <dbReference type="ARBA" id="ARBA00023125"/>
    </source>
</evidence>
<keyword evidence="8" id="KW-1185">Reference proteome</keyword>
<dbReference type="InterPro" id="IPR053876">
    <property type="entry name" value="Phage_int_M"/>
</dbReference>
<sequence length="427" mass="47356">MLTDIACKKAPPKAKPYKLADGQGLYLYVTPTGFKSWRWKYRIGGKEKRLVFGPYPSITPAKARMMREDASRQLINGVDPAIDKVQRAAAEIARMGATFRTIAEDWLESQAAIWTKGHAKVVKASLERDVFPTLGHLPIDTITTPMVANLLRAVEQRGAIETAHRARQRISDVFAMAIGRGIVQLDPSAVAQKGLSPILRGKQPAVRTIEAARNVLRKVEEQPAHPLTKLASRLLALTAVRSGVLRMAAPQEFEGLDGSEPLWRIPAAKMKLVLEQKNDAAYDFIVPLSRQAVEVVKLAMTFSGNGPVIFRSIRHPRRPLSDSTISKVYREAGFTGVHVPHGWRSTFSTIMNEALEREYHSRGGTGVAPDRAIVELMLAHVLGGVEAHYNRAAYMPRRRELAQQWADMLVQDLAPPRSLLEGLRQHG</sequence>
<gene>
    <name evidence="7" type="ORF">GCM10009102_25190</name>
</gene>
<evidence type="ECO:0000313" key="7">
    <source>
        <dbReference type="EMBL" id="GAA0672775.1"/>
    </source>
</evidence>
<dbReference type="InterPro" id="IPR050808">
    <property type="entry name" value="Phage_Integrase"/>
</dbReference>
<dbReference type="InterPro" id="IPR011010">
    <property type="entry name" value="DNA_brk_join_enz"/>
</dbReference>
<evidence type="ECO:0000256" key="1">
    <source>
        <dbReference type="ARBA" id="ARBA00008857"/>
    </source>
</evidence>
<dbReference type="InterPro" id="IPR025166">
    <property type="entry name" value="Integrase_DNA_bind_dom"/>
</dbReference>
<keyword evidence="4" id="KW-0233">DNA recombination</keyword>
<dbReference type="InterPro" id="IPR044068">
    <property type="entry name" value="CB"/>
</dbReference>
<dbReference type="InterPro" id="IPR013762">
    <property type="entry name" value="Integrase-like_cat_sf"/>
</dbReference>
<dbReference type="PANTHER" id="PTHR30629:SF2">
    <property type="entry name" value="PROPHAGE INTEGRASE INTS-RELATED"/>
    <property type="match status" value="1"/>
</dbReference>
<accession>A0ABN1HXZ1</accession>
<keyword evidence="3 5" id="KW-0238">DNA-binding</keyword>
<evidence type="ECO:0000259" key="6">
    <source>
        <dbReference type="PROSITE" id="PS51900"/>
    </source>
</evidence>
<dbReference type="RefSeq" id="WP_163958378.1">
    <property type="nucleotide sequence ID" value="NZ_BAAAES010000009.1"/>
</dbReference>
<comment type="similarity">
    <text evidence="1">Belongs to the 'phage' integrase family.</text>
</comment>
<dbReference type="EMBL" id="BAAAES010000009">
    <property type="protein sequence ID" value="GAA0672775.1"/>
    <property type="molecule type" value="Genomic_DNA"/>
</dbReference>
<dbReference type="Gene3D" id="1.10.443.10">
    <property type="entry name" value="Intergrase catalytic core"/>
    <property type="match status" value="1"/>
</dbReference>
<dbReference type="PROSITE" id="PS51900">
    <property type="entry name" value="CB"/>
    <property type="match status" value="1"/>
</dbReference>
<dbReference type="Gene3D" id="3.30.160.390">
    <property type="entry name" value="Integrase, DNA-binding domain"/>
    <property type="match status" value="1"/>
</dbReference>